<comment type="subcellular location">
    <subcellularLocation>
        <location evidence="2">Secreted</location>
    </subcellularLocation>
</comment>
<feature type="domain" description="CBM1" evidence="16">
    <location>
        <begin position="16"/>
        <end position="52"/>
    </location>
</feature>
<dbReference type="InterPro" id="IPR035971">
    <property type="entry name" value="CBD_sf"/>
</dbReference>
<dbReference type="Pfam" id="PF14310">
    <property type="entry name" value="Fn3-like"/>
    <property type="match status" value="1"/>
</dbReference>
<dbReference type="InterPro" id="IPR002772">
    <property type="entry name" value="Glyco_hydro_3_C"/>
</dbReference>
<dbReference type="InterPro" id="IPR013783">
    <property type="entry name" value="Ig-like_fold"/>
</dbReference>
<dbReference type="SUPFAM" id="SSF51445">
    <property type="entry name" value="(Trans)glycosidases"/>
    <property type="match status" value="1"/>
</dbReference>
<dbReference type="AlphaFoldDB" id="A0AB34L2F0"/>
<proteinExistence type="inferred from homology"/>
<keyword evidence="12" id="KW-0326">Glycosidase</keyword>
<dbReference type="FunFam" id="2.60.40.10:FF:000757">
    <property type="entry name" value="Beta-glucosidase G"/>
    <property type="match status" value="1"/>
</dbReference>
<evidence type="ECO:0000313" key="17">
    <source>
        <dbReference type="EMBL" id="KAL1589534.1"/>
    </source>
</evidence>
<keyword evidence="13" id="KW-0624">Polysaccharide degradation</keyword>
<keyword evidence="11" id="KW-0119">Carbohydrate metabolism</keyword>
<keyword evidence="18" id="KW-1185">Reference proteome</keyword>
<dbReference type="InterPro" id="IPR036881">
    <property type="entry name" value="Glyco_hydro_3_C_sf"/>
</dbReference>
<evidence type="ECO:0000256" key="15">
    <source>
        <dbReference type="SAM" id="SignalP"/>
    </source>
</evidence>
<dbReference type="PANTHER" id="PTHR42715">
    <property type="entry name" value="BETA-GLUCOSIDASE"/>
    <property type="match status" value="1"/>
</dbReference>
<dbReference type="PANTHER" id="PTHR42715:SF28">
    <property type="entry name" value="BETA-GLUCOSIDASE L-RELATED"/>
    <property type="match status" value="1"/>
</dbReference>
<keyword evidence="6" id="KW-0964">Secreted</keyword>
<dbReference type="FunFam" id="3.40.50.1700:FF:000003">
    <property type="entry name" value="Probable beta-glucosidase"/>
    <property type="match status" value="1"/>
</dbReference>
<feature type="region of interest" description="Disordered" evidence="14">
    <location>
        <begin position="56"/>
        <end position="106"/>
    </location>
</feature>
<dbReference type="Proteomes" id="UP000803884">
    <property type="component" value="Unassembled WGS sequence"/>
</dbReference>
<evidence type="ECO:0000256" key="14">
    <source>
        <dbReference type="SAM" id="MobiDB-lite"/>
    </source>
</evidence>
<evidence type="ECO:0000256" key="13">
    <source>
        <dbReference type="ARBA" id="ARBA00023326"/>
    </source>
</evidence>
<accession>A0AB34L2F0</accession>
<dbReference type="FunFam" id="3.20.20.300:FF:000002">
    <property type="entry name" value="Probable beta-glucosidase"/>
    <property type="match status" value="1"/>
</dbReference>
<dbReference type="GO" id="GO:0008422">
    <property type="term" value="F:beta-glucosidase activity"/>
    <property type="evidence" value="ECO:0007669"/>
    <property type="project" value="UniProtKB-EC"/>
</dbReference>
<evidence type="ECO:0000256" key="11">
    <source>
        <dbReference type="ARBA" id="ARBA00023277"/>
    </source>
</evidence>
<dbReference type="PRINTS" id="PR00133">
    <property type="entry name" value="GLHYDRLASE3"/>
</dbReference>
<keyword evidence="9" id="KW-0136">Cellulose degradation</keyword>
<dbReference type="Gene3D" id="3.40.50.1700">
    <property type="entry name" value="Glycoside hydrolase family 3 C-terminal domain"/>
    <property type="match status" value="1"/>
</dbReference>
<comment type="similarity">
    <text evidence="4">Belongs to the glycosyl hydrolase 3 family.</text>
</comment>
<organism evidence="17 18">
    <name type="scientific">Cladosporium halotolerans</name>
    <dbReference type="NCBI Taxonomy" id="1052096"/>
    <lineage>
        <taxon>Eukaryota</taxon>
        <taxon>Fungi</taxon>
        <taxon>Dikarya</taxon>
        <taxon>Ascomycota</taxon>
        <taxon>Pezizomycotina</taxon>
        <taxon>Dothideomycetes</taxon>
        <taxon>Dothideomycetidae</taxon>
        <taxon>Cladosporiales</taxon>
        <taxon>Cladosporiaceae</taxon>
        <taxon>Cladosporium</taxon>
    </lineage>
</organism>
<dbReference type="RefSeq" id="XP_069232639.1">
    <property type="nucleotide sequence ID" value="XM_069370212.1"/>
</dbReference>
<dbReference type="GO" id="GO:0005576">
    <property type="term" value="C:extracellular region"/>
    <property type="evidence" value="ECO:0007669"/>
    <property type="project" value="UniProtKB-SubCell"/>
</dbReference>
<evidence type="ECO:0000256" key="5">
    <source>
        <dbReference type="ARBA" id="ARBA00012744"/>
    </source>
</evidence>
<dbReference type="InterPro" id="IPR001764">
    <property type="entry name" value="Glyco_hydro_3_N"/>
</dbReference>
<dbReference type="Pfam" id="PF01915">
    <property type="entry name" value="Glyco_hydro_3_C"/>
    <property type="match status" value="1"/>
</dbReference>
<evidence type="ECO:0000256" key="9">
    <source>
        <dbReference type="ARBA" id="ARBA00023001"/>
    </source>
</evidence>
<evidence type="ECO:0000256" key="8">
    <source>
        <dbReference type="ARBA" id="ARBA00022801"/>
    </source>
</evidence>
<evidence type="ECO:0000256" key="12">
    <source>
        <dbReference type="ARBA" id="ARBA00023295"/>
    </source>
</evidence>
<dbReference type="InterPro" id="IPR036962">
    <property type="entry name" value="Glyco_hydro_3_N_sf"/>
</dbReference>
<reference evidence="17 18" key="1">
    <citation type="journal article" date="2020" name="Microbiol. Resour. Announc.">
        <title>Draft Genome Sequence of a Cladosporium Species Isolated from the Mesophotic Ascidian Didemnum maculosum.</title>
        <authorList>
            <person name="Gioti A."/>
            <person name="Siaperas R."/>
            <person name="Nikolaivits E."/>
            <person name="Le Goff G."/>
            <person name="Ouazzani J."/>
            <person name="Kotoulas G."/>
            <person name="Topakas E."/>
        </authorList>
    </citation>
    <scope>NUCLEOTIDE SEQUENCE [LARGE SCALE GENOMIC DNA]</scope>
    <source>
        <strain evidence="17 18">TM138-S3</strain>
    </source>
</reference>
<dbReference type="EMBL" id="JAAQHG020000004">
    <property type="protein sequence ID" value="KAL1589534.1"/>
    <property type="molecule type" value="Genomic_DNA"/>
</dbReference>
<dbReference type="GO" id="GO:0030248">
    <property type="term" value="F:cellulose binding"/>
    <property type="evidence" value="ECO:0007669"/>
    <property type="project" value="InterPro"/>
</dbReference>
<evidence type="ECO:0000313" key="18">
    <source>
        <dbReference type="Proteomes" id="UP000803884"/>
    </source>
</evidence>
<dbReference type="Gene3D" id="3.20.20.300">
    <property type="entry name" value="Glycoside hydrolase, family 3, N-terminal domain"/>
    <property type="match status" value="1"/>
</dbReference>
<comment type="catalytic activity">
    <reaction evidence="1">
        <text>Hydrolysis of terminal, non-reducing beta-D-glucosyl residues with release of beta-D-glucose.</text>
        <dbReference type="EC" id="3.2.1.21"/>
    </reaction>
</comment>
<name>A0AB34L2F0_9PEZI</name>
<evidence type="ECO:0000256" key="10">
    <source>
        <dbReference type="ARBA" id="ARBA00023180"/>
    </source>
</evidence>
<dbReference type="GO" id="GO:0030245">
    <property type="term" value="P:cellulose catabolic process"/>
    <property type="evidence" value="ECO:0007669"/>
    <property type="project" value="UniProtKB-KW"/>
</dbReference>
<evidence type="ECO:0000256" key="4">
    <source>
        <dbReference type="ARBA" id="ARBA00005336"/>
    </source>
</evidence>
<dbReference type="SUPFAM" id="SSF52279">
    <property type="entry name" value="Beta-D-glucan exohydrolase, C-terminal domain"/>
    <property type="match status" value="1"/>
</dbReference>
<dbReference type="Gene3D" id="2.60.40.10">
    <property type="entry name" value="Immunoglobulins"/>
    <property type="match status" value="1"/>
</dbReference>
<dbReference type="InterPro" id="IPR026891">
    <property type="entry name" value="Fn3-like"/>
</dbReference>
<dbReference type="SMART" id="SM00236">
    <property type="entry name" value="fCBD"/>
    <property type="match status" value="1"/>
</dbReference>
<comment type="pathway">
    <text evidence="3">Glycan metabolism; cellulose degradation.</text>
</comment>
<keyword evidence="7 15" id="KW-0732">Signal</keyword>
<dbReference type="SUPFAM" id="SSF57180">
    <property type="entry name" value="Cellulose-binding domain"/>
    <property type="match status" value="1"/>
</dbReference>
<evidence type="ECO:0000256" key="6">
    <source>
        <dbReference type="ARBA" id="ARBA00022525"/>
    </source>
</evidence>
<feature type="chain" id="PRO_5044199397" description="beta-glucosidase" evidence="15">
    <location>
        <begin position="17"/>
        <end position="814"/>
    </location>
</feature>
<keyword evidence="8" id="KW-0378">Hydrolase</keyword>
<evidence type="ECO:0000256" key="3">
    <source>
        <dbReference type="ARBA" id="ARBA00004987"/>
    </source>
</evidence>
<dbReference type="EC" id="3.2.1.21" evidence="5"/>
<sequence length="814" mass="84572">MKSVALLLIVAGQAFAQQTAWGQCGGISWGGATTCVSGYTCTKLNDHYFQCIPGSASTTTTSRTSSSTTTSVRTTSASSTTRTTSSSTRTSSTTSSSSSPSGSGTVDPSWAAAYTKAKAALAKLNNNDKVKIVTGVGWGNGPCVGNTGAVSSIGYPSLCLQDGPLGLRYVKGVTAFPAGVHVASTWDPSLIYARGNAMGAEAKGVGVHVQLAPVAGALGKIPNGGRNWEGFAADPYLTGVAMTNAIKGMQDAGVQACAKHYIGNEQERNRETMSSNIDDRTLHELYLWPFSDSVKAGVASFMCSYNKINNTWACENDKLINGVLKKELNFEGYMMSDWNAQHTTNGAANAGMDMSMPGTDFSGNNLLWGQNLLNSISSGAVPQSRLDDMVTRILAAWYKLGQDSSYPPVTWSSWNGGTGAPNVAGNHGTLARQIARDGIVLLKNNNKALPLSKPASLALIGQSAIVNPAGANACVDRGCNTGHLAQGWGSGTVEYPYLVAPADAIKTQASKDGTRIVSSTTDSTSAGASAAAQADTAIVFITADSGEGYITVEGNAGDRNNLDPWHSGNDLVKAVAAVNKNTIVVVNSVGPIILESILSNANVQAIVWAGLAGQESGNGLVDILYGSTSPGGKLPYTIAKQASDYGTSVVSGDDNFSEGLYIDYRHFDKAGIAPRYEFGYGLSYTTFAYSTLTTSYTDKSAGSTAPGPGGVTGLFDTVATVTARIANNGTVAGAEVAQLYIGLPSSAPASPPKQLRGFQKLNLAAGASGTVKFDIRRKDLSYWDVGSQAWKVPSGTFTVFVGASSRDIRLTGSF</sequence>
<dbReference type="InterPro" id="IPR050288">
    <property type="entry name" value="Cellulose_deg_GH3"/>
</dbReference>
<dbReference type="InterPro" id="IPR000254">
    <property type="entry name" value="CBD"/>
</dbReference>
<protein>
    <recommendedName>
        <fullName evidence="5">beta-glucosidase</fullName>
        <ecNumber evidence="5">3.2.1.21</ecNumber>
    </recommendedName>
</protein>
<gene>
    <name evidence="17" type="ORF">WHR41_01606</name>
</gene>
<feature type="signal peptide" evidence="15">
    <location>
        <begin position="1"/>
        <end position="16"/>
    </location>
</feature>
<dbReference type="InterPro" id="IPR017853">
    <property type="entry name" value="GH"/>
</dbReference>
<dbReference type="GeneID" id="96003050"/>
<evidence type="ECO:0000259" key="16">
    <source>
        <dbReference type="PROSITE" id="PS51164"/>
    </source>
</evidence>
<dbReference type="Pfam" id="PF00734">
    <property type="entry name" value="CBM_1"/>
    <property type="match status" value="1"/>
</dbReference>
<keyword evidence="10" id="KW-0325">Glycoprotein</keyword>
<evidence type="ECO:0000256" key="2">
    <source>
        <dbReference type="ARBA" id="ARBA00004613"/>
    </source>
</evidence>
<dbReference type="SMART" id="SM01217">
    <property type="entry name" value="Fn3_like"/>
    <property type="match status" value="1"/>
</dbReference>
<comment type="caution">
    <text evidence="17">The sequence shown here is derived from an EMBL/GenBank/DDBJ whole genome shotgun (WGS) entry which is preliminary data.</text>
</comment>
<dbReference type="Pfam" id="PF00933">
    <property type="entry name" value="Glyco_hydro_3"/>
    <property type="match status" value="1"/>
</dbReference>
<evidence type="ECO:0000256" key="1">
    <source>
        <dbReference type="ARBA" id="ARBA00000448"/>
    </source>
</evidence>
<dbReference type="PROSITE" id="PS51164">
    <property type="entry name" value="CBM1_2"/>
    <property type="match status" value="1"/>
</dbReference>
<evidence type="ECO:0000256" key="7">
    <source>
        <dbReference type="ARBA" id="ARBA00022729"/>
    </source>
</evidence>